<dbReference type="AlphaFoldDB" id="A0A1F4XGN4"/>
<dbReference type="Gene3D" id="3.30.70.100">
    <property type="match status" value="1"/>
</dbReference>
<evidence type="ECO:0000313" key="2">
    <source>
        <dbReference type="Proteomes" id="UP000176185"/>
    </source>
</evidence>
<dbReference type="SUPFAM" id="SSF54909">
    <property type="entry name" value="Dimeric alpha+beta barrel"/>
    <property type="match status" value="1"/>
</dbReference>
<dbReference type="Proteomes" id="UP000176185">
    <property type="component" value="Unassembled WGS sequence"/>
</dbReference>
<name>A0A1F4XGN4_9BACT</name>
<gene>
    <name evidence="1" type="ORF">A2943_02460</name>
</gene>
<proteinExistence type="predicted"/>
<organism evidence="1 2">
    <name type="scientific">Candidatus Adlerbacteria bacterium RIFCSPLOWO2_01_FULL_51_16</name>
    <dbReference type="NCBI Taxonomy" id="1797243"/>
    <lineage>
        <taxon>Bacteria</taxon>
        <taxon>Candidatus Adleribacteriota</taxon>
    </lineage>
</organism>
<protein>
    <submittedName>
        <fullName evidence="1">RNA signal recognition particle</fullName>
    </submittedName>
</protein>
<dbReference type="EMBL" id="MEWX01000014">
    <property type="protein sequence ID" value="OGC80726.1"/>
    <property type="molecule type" value="Genomic_DNA"/>
</dbReference>
<evidence type="ECO:0000313" key="1">
    <source>
        <dbReference type="EMBL" id="OGC80726.1"/>
    </source>
</evidence>
<sequence>MAKYVDGFVLVVPKSKIAAYRTMAAAGARMWKKHGALDYKECIGDDLNPHMGGMPALTFPKLVKLKKGETVAFSYIVYKSRAHRDQVNKKVMAQMDKEYKGKKMPPMPFDMKRMAYGGFKVIVSAGK</sequence>
<dbReference type="InterPro" id="IPR011008">
    <property type="entry name" value="Dimeric_a/b-barrel"/>
</dbReference>
<dbReference type="PIRSF" id="PIRSF007028">
    <property type="entry name" value="UCP007028"/>
    <property type="match status" value="1"/>
</dbReference>
<reference evidence="1 2" key="1">
    <citation type="journal article" date="2016" name="Nat. Commun.">
        <title>Thousands of microbial genomes shed light on interconnected biogeochemical processes in an aquifer system.</title>
        <authorList>
            <person name="Anantharaman K."/>
            <person name="Brown C.T."/>
            <person name="Hug L.A."/>
            <person name="Sharon I."/>
            <person name="Castelle C.J."/>
            <person name="Probst A.J."/>
            <person name="Thomas B.C."/>
            <person name="Singh A."/>
            <person name="Wilkins M.J."/>
            <person name="Karaoz U."/>
            <person name="Brodie E.L."/>
            <person name="Williams K.H."/>
            <person name="Hubbard S.S."/>
            <person name="Banfield J.F."/>
        </authorList>
    </citation>
    <scope>NUCLEOTIDE SEQUENCE [LARGE SCALE GENOMIC DNA]</scope>
</reference>
<dbReference type="STRING" id="1797243.A2943_02460"/>
<accession>A0A1F4XGN4</accession>
<dbReference type="InterPro" id="IPR009874">
    <property type="entry name" value="DUF1428"/>
</dbReference>
<dbReference type="Pfam" id="PF07237">
    <property type="entry name" value="DUF1428"/>
    <property type="match status" value="1"/>
</dbReference>
<comment type="caution">
    <text evidence="1">The sequence shown here is derived from an EMBL/GenBank/DDBJ whole genome shotgun (WGS) entry which is preliminary data.</text>
</comment>